<feature type="compositionally biased region" description="Acidic residues" evidence="6">
    <location>
        <begin position="71"/>
        <end position="89"/>
    </location>
</feature>
<feature type="domain" description="BZIP" evidence="7">
    <location>
        <begin position="240"/>
        <end position="295"/>
    </location>
</feature>
<dbReference type="GO" id="GO:0005634">
    <property type="term" value="C:nucleus"/>
    <property type="evidence" value="ECO:0007669"/>
    <property type="project" value="UniProtKB-SubCell"/>
</dbReference>
<comment type="subcellular location">
    <subcellularLocation>
        <location evidence="1">Nucleus</location>
    </subcellularLocation>
</comment>
<dbReference type="InterPro" id="IPR004827">
    <property type="entry name" value="bZIP"/>
</dbReference>
<evidence type="ECO:0000256" key="2">
    <source>
        <dbReference type="ARBA" id="ARBA00023015"/>
    </source>
</evidence>
<dbReference type="Proteomes" id="UP000822688">
    <property type="component" value="Chromosome 10"/>
</dbReference>
<dbReference type="InterPro" id="IPR046347">
    <property type="entry name" value="bZIP_sf"/>
</dbReference>
<keyword evidence="3" id="KW-0238">DNA-binding</keyword>
<accession>A0A8T0GM94</accession>
<dbReference type="Pfam" id="PF00170">
    <property type="entry name" value="bZIP_1"/>
    <property type="match status" value="1"/>
</dbReference>
<feature type="compositionally biased region" description="Low complexity" evidence="6">
    <location>
        <begin position="167"/>
        <end position="178"/>
    </location>
</feature>
<name>A0A8T0GM94_CERPU</name>
<feature type="region of interest" description="Disordered" evidence="6">
    <location>
        <begin position="167"/>
        <end position="264"/>
    </location>
</feature>
<dbReference type="Gene3D" id="1.20.5.170">
    <property type="match status" value="1"/>
</dbReference>
<dbReference type="PROSITE" id="PS00036">
    <property type="entry name" value="BZIP_BASIC"/>
    <property type="match status" value="1"/>
</dbReference>
<dbReference type="PANTHER" id="PTHR46408:SF10">
    <property type="entry name" value="BASIC LEUCINE ZIPPER 63"/>
    <property type="match status" value="1"/>
</dbReference>
<reference evidence="8" key="1">
    <citation type="submission" date="2020-06" db="EMBL/GenBank/DDBJ databases">
        <title>WGS assembly of Ceratodon purpureus strain R40.</title>
        <authorList>
            <person name="Carey S.B."/>
            <person name="Jenkins J."/>
            <person name="Shu S."/>
            <person name="Lovell J.T."/>
            <person name="Sreedasyam A."/>
            <person name="Maumus F."/>
            <person name="Tiley G.P."/>
            <person name="Fernandez-Pozo N."/>
            <person name="Barry K."/>
            <person name="Chen C."/>
            <person name="Wang M."/>
            <person name="Lipzen A."/>
            <person name="Daum C."/>
            <person name="Saski C.A."/>
            <person name="Payton A.C."/>
            <person name="Mcbreen J.C."/>
            <person name="Conrad R.E."/>
            <person name="Kollar L.M."/>
            <person name="Olsson S."/>
            <person name="Huttunen S."/>
            <person name="Landis J.B."/>
            <person name="Wickett N.J."/>
            <person name="Johnson M.G."/>
            <person name="Rensing S.A."/>
            <person name="Grimwood J."/>
            <person name="Schmutz J."/>
            <person name="Mcdaniel S.F."/>
        </authorList>
    </citation>
    <scope>NUCLEOTIDE SEQUENCE</scope>
    <source>
        <strain evidence="8">R40</strain>
    </source>
</reference>
<keyword evidence="9" id="KW-1185">Reference proteome</keyword>
<dbReference type="GO" id="GO:0003700">
    <property type="term" value="F:DNA-binding transcription factor activity"/>
    <property type="evidence" value="ECO:0007669"/>
    <property type="project" value="InterPro"/>
</dbReference>
<protein>
    <recommendedName>
        <fullName evidence="7">BZIP domain-containing protein</fullName>
    </recommendedName>
</protein>
<dbReference type="Pfam" id="PF12498">
    <property type="entry name" value="bZIP_C"/>
    <property type="match status" value="1"/>
</dbReference>
<evidence type="ECO:0000256" key="1">
    <source>
        <dbReference type="ARBA" id="ARBA00004123"/>
    </source>
</evidence>
<dbReference type="InterPro" id="IPR020983">
    <property type="entry name" value="Basic_leucine-zipper_C"/>
</dbReference>
<dbReference type="PROSITE" id="PS50217">
    <property type="entry name" value="BZIP"/>
    <property type="match status" value="1"/>
</dbReference>
<dbReference type="GO" id="GO:0003677">
    <property type="term" value="F:DNA binding"/>
    <property type="evidence" value="ECO:0007669"/>
    <property type="project" value="UniProtKB-KW"/>
</dbReference>
<evidence type="ECO:0000313" key="8">
    <source>
        <dbReference type="EMBL" id="KAG0559344.1"/>
    </source>
</evidence>
<comment type="caution">
    <text evidence="8">The sequence shown here is derived from an EMBL/GenBank/DDBJ whole genome shotgun (WGS) entry which is preliminary data.</text>
</comment>
<sequence length="415" mass="45668">MEHSTSVDDLVGTFWDESTAHQLGGKAALGTINRSTSEWSFQEFLKESLATAAPAQAESPKQRRSRFLADLEDVNEDPIEVQNDEDDGSEPYVRAPELQLYPNSGSSSSDSAQMQFSPPTGVAENLAVLDNVGGSGSYSEDYQRLLKQKLEMACAAVAMTRVNARGAEEANGGRATTAKSKSQRHGTSKPPKGKASPAGVADLSRKSEVEVGKSRPITSGSEVSEDEDHEYQDGEAAPGDVKRKKRMLSNRESARRSRRRKQAHLSELEMQVAQLRAENNTLLLRFQEISHKFKEAAVDNRVLKADCEALRAKVNMATRDLMARHGTIPGGQFILDPSLRYMMPVYGVGSADEPSSCAQQFKDDQGKIGRTPSMQRVASLEHLQKRMRSGVSCNTPSWNSSWEMESPMMVEQHDM</sequence>
<evidence type="ECO:0000313" key="9">
    <source>
        <dbReference type="Proteomes" id="UP000822688"/>
    </source>
</evidence>
<feature type="compositionally biased region" description="Basic and acidic residues" evidence="6">
    <location>
        <begin position="203"/>
        <end position="213"/>
    </location>
</feature>
<dbReference type="FunFam" id="1.20.5.170:FF:000020">
    <property type="entry name" value="BZIP transcription factor"/>
    <property type="match status" value="1"/>
</dbReference>
<dbReference type="EMBL" id="CM026431">
    <property type="protein sequence ID" value="KAG0559344.1"/>
    <property type="molecule type" value="Genomic_DNA"/>
</dbReference>
<dbReference type="PANTHER" id="PTHR46408">
    <property type="entry name" value="BASIC LEUCINE ZIPPER 63"/>
    <property type="match status" value="1"/>
</dbReference>
<proteinExistence type="predicted"/>
<feature type="region of interest" description="Disordered" evidence="6">
    <location>
        <begin position="99"/>
        <end position="118"/>
    </location>
</feature>
<evidence type="ECO:0000256" key="5">
    <source>
        <dbReference type="ARBA" id="ARBA00023242"/>
    </source>
</evidence>
<feature type="region of interest" description="Disordered" evidence="6">
    <location>
        <begin position="71"/>
        <end position="91"/>
    </location>
</feature>
<evidence type="ECO:0000256" key="3">
    <source>
        <dbReference type="ARBA" id="ARBA00023125"/>
    </source>
</evidence>
<gene>
    <name evidence="8" type="ORF">KC19_10G098300</name>
</gene>
<evidence type="ECO:0000256" key="4">
    <source>
        <dbReference type="ARBA" id="ARBA00023163"/>
    </source>
</evidence>
<keyword evidence="5" id="KW-0539">Nucleus</keyword>
<dbReference type="AlphaFoldDB" id="A0A8T0GM94"/>
<dbReference type="SUPFAM" id="SSF57959">
    <property type="entry name" value="Leucine zipper domain"/>
    <property type="match status" value="1"/>
</dbReference>
<dbReference type="SMART" id="SM00338">
    <property type="entry name" value="BRLZ"/>
    <property type="match status" value="1"/>
</dbReference>
<keyword evidence="4" id="KW-0804">Transcription</keyword>
<keyword evidence="2" id="KW-0805">Transcription regulation</keyword>
<evidence type="ECO:0000256" key="6">
    <source>
        <dbReference type="SAM" id="MobiDB-lite"/>
    </source>
</evidence>
<evidence type="ECO:0000259" key="7">
    <source>
        <dbReference type="PROSITE" id="PS50217"/>
    </source>
</evidence>
<organism evidence="8 9">
    <name type="scientific">Ceratodon purpureus</name>
    <name type="common">Fire moss</name>
    <name type="synonym">Dicranum purpureum</name>
    <dbReference type="NCBI Taxonomy" id="3225"/>
    <lineage>
        <taxon>Eukaryota</taxon>
        <taxon>Viridiplantae</taxon>
        <taxon>Streptophyta</taxon>
        <taxon>Embryophyta</taxon>
        <taxon>Bryophyta</taxon>
        <taxon>Bryophytina</taxon>
        <taxon>Bryopsida</taxon>
        <taxon>Dicranidae</taxon>
        <taxon>Pseudoditrichales</taxon>
        <taxon>Ditrichaceae</taxon>
        <taxon>Ceratodon</taxon>
    </lineage>
</organism>